<dbReference type="SMART" id="SM01304">
    <property type="entry name" value="Ras_bdg_2"/>
    <property type="match status" value="1"/>
</dbReference>
<feature type="compositionally biased region" description="Acidic residues" evidence="10">
    <location>
        <begin position="550"/>
        <end position="560"/>
    </location>
</feature>
<reference evidence="14 15" key="1">
    <citation type="journal article" date="2015" name="Genome Announc.">
        <title>Draft Genome Sequence and Gene Annotation of the Entomopathogenic Fungus Verticillium hemipterigenum.</title>
        <authorList>
            <person name="Horn F."/>
            <person name="Habel A."/>
            <person name="Scharf D.H."/>
            <person name="Dworschak J."/>
            <person name="Brakhage A.A."/>
            <person name="Guthke R."/>
            <person name="Hertweck C."/>
            <person name="Linde J."/>
        </authorList>
    </citation>
    <scope>NUCLEOTIDE SEQUENCE [LARGE SCALE GENOMIC DNA]</scope>
</reference>
<feature type="compositionally biased region" description="Acidic residues" evidence="10">
    <location>
        <begin position="593"/>
        <end position="607"/>
    </location>
</feature>
<keyword evidence="6 9" id="KW-0067">ATP-binding</keyword>
<evidence type="ECO:0000256" key="2">
    <source>
        <dbReference type="ARBA" id="ARBA00012411"/>
    </source>
</evidence>
<gene>
    <name evidence="14" type="ORF">VHEMI09984</name>
</gene>
<feature type="region of interest" description="Disordered" evidence="10">
    <location>
        <begin position="180"/>
        <end position="233"/>
    </location>
</feature>
<evidence type="ECO:0000256" key="4">
    <source>
        <dbReference type="ARBA" id="ARBA00022741"/>
    </source>
</evidence>
<comment type="catalytic activity">
    <reaction evidence="7">
        <text>L-threonyl-[protein] + ATP = O-phospho-L-threonyl-[protein] + ADP + H(+)</text>
        <dbReference type="Rhea" id="RHEA:46608"/>
        <dbReference type="Rhea" id="RHEA-COMP:11060"/>
        <dbReference type="Rhea" id="RHEA-COMP:11605"/>
        <dbReference type="ChEBI" id="CHEBI:15378"/>
        <dbReference type="ChEBI" id="CHEBI:30013"/>
        <dbReference type="ChEBI" id="CHEBI:30616"/>
        <dbReference type="ChEBI" id="CHEBI:61977"/>
        <dbReference type="ChEBI" id="CHEBI:456216"/>
        <dbReference type="EC" id="2.7.11.24"/>
    </reaction>
    <physiologicalReaction direction="left-to-right" evidence="7">
        <dbReference type="Rhea" id="RHEA:46609"/>
    </physiologicalReaction>
</comment>
<dbReference type="PROSITE" id="PS50200">
    <property type="entry name" value="RA"/>
    <property type="match status" value="1"/>
</dbReference>
<evidence type="ECO:0000259" key="12">
    <source>
        <dbReference type="PROSITE" id="PS50105"/>
    </source>
</evidence>
<dbReference type="Pfam" id="PF14847">
    <property type="entry name" value="Ras_bdg_2"/>
    <property type="match status" value="1"/>
</dbReference>
<dbReference type="InterPro" id="IPR000159">
    <property type="entry name" value="RA_dom"/>
</dbReference>
<evidence type="ECO:0000256" key="7">
    <source>
        <dbReference type="ARBA" id="ARBA00047919"/>
    </source>
</evidence>
<dbReference type="PROSITE" id="PS00108">
    <property type="entry name" value="PROTEIN_KINASE_ST"/>
    <property type="match status" value="1"/>
</dbReference>
<dbReference type="InterPro" id="IPR000719">
    <property type="entry name" value="Prot_kinase_dom"/>
</dbReference>
<accession>A0A0A1TBK3</accession>
<dbReference type="PROSITE" id="PS50105">
    <property type="entry name" value="SAM_DOMAIN"/>
    <property type="match status" value="1"/>
</dbReference>
<dbReference type="SMART" id="SM00220">
    <property type="entry name" value="S_TKc"/>
    <property type="match status" value="1"/>
</dbReference>
<feature type="region of interest" description="Disordered" evidence="10">
    <location>
        <begin position="546"/>
        <end position="631"/>
    </location>
</feature>
<evidence type="ECO:0000256" key="10">
    <source>
        <dbReference type="SAM" id="MobiDB-lite"/>
    </source>
</evidence>
<dbReference type="SUPFAM" id="SSF56112">
    <property type="entry name" value="Protein kinase-like (PK-like)"/>
    <property type="match status" value="1"/>
</dbReference>
<keyword evidence="3" id="KW-0808">Transferase</keyword>
<evidence type="ECO:0000256" key="1">
    <source>
        <dbReference type="ARBA" id="ARBA00006529"/>
    </source>
</evidence>
<evidence type="ECO:0000256" key="8">
    <source>
        <dbReference type="ARBA" id="ARBA00048130"/>
    </source>
</evidence>
<feature type="binding site" evidence="9">
    <location>
        <position position="791"/>
    </location>
    <ligand>
        <name>ATP</name>
        <dbReference type="ChEBI" id="CHEBI:30616"/>
    </ligand>
</feature>
<evidence type="ECO:0000256" key="3">
    <source>
        <dbReference type="ARBA" id="ARBA00022679"/>
    </source>
</evidence>
<feature type="compositionally biased region" description="Basic and acidic residues" evidence="10">
    <location>
        <begin position="568"/>
        <end position="592"/>
    </location>
</feature>
<evidence type="ECO:0000259" key="13">
    <source>
        <dbReference type="PROSITE" id="PS50200"/>
    </source>
</evidence>
<feature type="domain" description="Protein kinase" evidence="11">
    <location>
        <begin position="762"/>
        <end position="1037"/>
    </location>
</feature>
<dbReference type="PANTHER" id="PTHR48016:SF56">
    <property type="entry name" value="MAPKK KINASE"/>
    <property type="match status" value="1"/>
</dbReference>
<dbReference type="OrthoDB" id="266718at2759"/>
<dbReference type="Pfam" id="PF00069">
    <property type="entry name" value="Pkinase"/>
    <property type="match status" value="1"/>
</dbReference>
<evidence type="ECO:0000256" key="9">
    <source>
        <dbReference type="PROSITE-ProRule" id="PRU10141"/>
    </source>
</evidence>
<protein>
    <recommendedName>
        <fullName evidence="2">mitogen-activated protein kinase</fullName>
        <ecNumber evidence="2">2.7.11.24</ecNumber>
    </recommendedName>
</protein>
<dbReference type="GO" id="GO:0004709">
    <property type="term" value="F:MAP kinase kinase kinase activity"/>
    <property type="evidence" value="ECO:0007669"/>
    <property type="project" value="UniProtKB-ARBA"/>
</dbReference>
<name>A0A0A1TBK3_9HYPO</name>
<keyword evidence="15" id="KW-1185">Reference proteome</keyword>
<dbReference type="InterPro" id="IPR001660">
    <property type="entry name" value="SAM"/>
</dbReference>
<dbReference type="InterPro" id="IPR050538">
    <property type="entry name" value="MAP_kinase_kinase_kinase"/>
</dbReference>
<dbReference type="PROSITE" id="PS50011">
    <property type="entry name" value="PROTEIN_KINASE_DOM"/>
    <property type="match status" value="1"/>
</dbReference>
<keyword evidence="5" id="KW-0418">Kinase</keyword>
<dbReference type="GO" id="GO:0005524">
    <property type="term" value="F:ATP binding"/>
    <property type="evidence" value="ECO:0007669"/>
    <property type="project" value="UniProtKB-UniRule"/>
</dbReference>
<feature type="compositionally biased region" description="Acidic residues" evidence="10">
    <location>
        <begin position="722"/>
        <end position="746"/>
    </location>
</feature>
<evidence type="ECO:0000259" key="11">
    <source>
        <dbReference type="PROSITE" id="PS50011"/>
    </source>
</evidence>
<dbReference type="AlphaFoldDB" id="A0A0A1TBK3"/>
<dbReference type="FunFam" id="1.10.510.10:FF:000334">
    <property type="entry name" value="Serine/threonine-protein kinase STE11"/>
    <property type="match status" value="1"/>
</dbReference>
<organism evidence="14 15">
    <name type="scientific">[Torrubiella] hemipterigena</name>
    <dbReference type="NCBI Taxonomy" id="1531966"/>
    <lineage>
        <taxon>Eukaryota</taxon>
        <taxon>Fungi</taxon>
        <taxon>Dikarya</taxon>
        <taxon>Ascomycota</taxon>
        <taxon>Pezizomycotina</taxon>
        <taxon>Sordariomycetes</taxon>
        <taxon>Hypocreomycetidae</taxon>
        <taxon>Hypocreales</taxon>
        <taxon>Clavicipitaceae</taxon>
        <taxon>Clavicipitaceae incertae sedis</taxon>
        <taxon>'Torrubiella' clade</taxon>
    </lineage>
</organism>
<dbReference type="Gene3D" id="3.10.20.90">
    <property type="entry name" value="Phosphatidylinositol 3-kinase Catalytic Subunit, Chain A, domain 1"/>
    <property type="match status" value="1"/>
</dbReference>
<proteinExistence type="inferred from homology"/>
<dbReference type="SUPFAM" id="SSF47769">
    <property type="entry name" value="SAM/Pointed domain"/>
    <property type="match status" value="1"/>
</dbReference>
<dbReference type="InterPro" id="IPR011009">
    <property type="entry name" value="Kinase-like_dom_sf"/>
</dbReference>
<dbReference type="STRING" id="1531966.A0A0A1TBK3"/>
<sequence length="1042" mass="115521">MAMHNKAYRVEVAMPKRNMAVGLPINTQHVVMAGSSSSESSPTDSEFSIADTYAAAKDWTEDAVCAFLDSIGFGHLQDTFRDNHITGEQFLDLDKDVMRDFGIPKLGDRIRLYVVIKRLRNKVVNHEDRPMQRGHFVTQNFPIEDLGGERPTYASRLPRKYREAPAKPRRHIDLSFPMTAGELSSTPASPNTESEVSRGKQAKDKGKAVIRPAVASSSRQHGGYDRAHNRNNSSLDNSFTLGIPLGKGMMRVLYGDTLTKVISIAGCVTVDQVMRLTLKKFSLPEEQAGNYCFWAQAPGDPGPRRLGDMELWNILQGEDQPERNRLILQRVQSEEPKADQFSKYIPISIYDEDDMEPMTMERKSHKKVRKVLGDEWDGFLPPLAPIELRSNRRSKYMSFVSPSSSNIEGLKLSSRYDSGEEDDDVIPQFAGMRPPSELIASSLGMYFPQHDPEYVENTARMSVRRSKRLSKINSRLSVASSGSFASSSHDVPPIPSIADQWLSGNVHIAKLREDREAKYRSHAIYGRESISASVLETLKRRTGKRADLESLMESELEDTESNMTYSDTHSDAESEETLSEKSYSRHGARSETDAADNEDDTCDESSDDGTIAGARHSRDASDSLLTSQSRNGLNNRIELGVDGGLQQARQAPTVTRLSTGASSNRVVAIRTDEVTFNRRDRSDADGEVAGGHSQEQTIVSYDVGQPLEGGEENQLVHRSSDESENDVAQDDDDEEEDEDEDDADDVDLSTFLAGESWDDSLWMKGALIGKGSFGKVYLALHSVTGELLAVKQVDSSVGNEDERPRKKSMMNSLKREIVILRELRHPNIVQYFGCSSGGSMLNIFLEYVPGGSVQTMLDSYGALGEPLIRSFVRQILSGLSYLHGRGIVHRDIKGANVLVDNKGCVKISDFGISKKLDKSNLIKGVVKSAHMGSRGGPRVSLQGSVFWMAPEVLKQTGFTSASDIWSLGCLVVEMMTAGHPYPEFSQLQALFNLLAKRITPQAPEGTSKAAIEFLEKCFDESYDRRPTADTLLLSPWLVQIPM</sequence>
<dbReference type="Gene3D" id="1.10.150.50">
    <property type="entry name" value="Transcription Factor, Ets-1"/>
    <property type="match status" value="1"/>
</dbReference>
<dbReference type="FunFam" id="3.30.200.20:FF:000387">
    <property type="entry name" value="Serine/threonine-protein kinase STE11"/>
    <property type="match status" value="1"/>
</dbReference>
<dbReference type="HOGENOM" id="CLU_003051_1_0_1"/>
<dbReference type="InterPro" id="IPR008271">
    <property type="entry name" value="Ser/Thr_kinase_AS"/>
</dbReference>
<evidence type="ECO:0000313" key="15">
    <source>
        <dbReference type="Proteomes" id="UP000039046"/>
    </source>
</evidence>
<feature type="compositionally biased region" description="Basic and acidic residues" evidence="10">
    <location>
        <begin position="195"/>
        <end position="207"/>
    </location>
</feature>
<feature type="compositionally biased region" description="Polar residues" evidence="10">
    <location>
        <begin position="182"/>
        <end position="194"/>
    </location>
</feature>
<dbReference type="EMBL" id="CDHN01000007">
    <property type="protein sequence ID" value="CEJ94456.1"/>
    <property type="molecule type" value="Genomic_DNA"/>
</dbReference>
<dbReference type="Proteomes" id="UP000039046">
    <property type="component" value="Unassembled WGS sequence"/>
</dbReference>
<dbReference type="PROSITE" id="PS00107">
    <property type="entry name" value="PROTEIN_KINASE_ATP"/>
    <property type="match status" value="1"/>
</dbReference>
<comment type="catalytic activity">
    <reaction evidence="8">
        <text>L-seryl-[protein] + ATP = O-phospho-L-seryl-[protein] + ADP + H(+)</text>
        <dbReference type="Rhea" id="RHEA:17989"/>
        <dbReference type="Rhea" id="RHEA-COMP:9863"/>
        <dbReference type="Rhea" id="RHEA-COMP:11604"/>
        <dbReference type="ChEBI" id="CHEBI:15378"/>
        <dbReference type="ChEBI" id="CHEBI:29999"/>
        <dbReference type="ChEBI" id="CHEBI:30616"/>
        <dbReference type="ChEBI" id="CHEBI:83421"/>
        <dbReference type="ChEBI" id="CHEBI:456216"/>
        <dbReference type="EC" id="2.7.11.24"/>
    </reaction>
    <physiologicalReaction direction="left-to-right" evidence="8">
        <dbReference type="Rhea" id="RHEA:17990"/>
    </physiologicalReaction>
</comment>
<dbReference type="SMART" id="SM00454">
    <property type="entry name" value="SAM"/>
    <property type="match status" value="1"/>
</dbReference>
<dbReference type="PANTHER" id="PTHR48016">
    <property type="entry name" value="MAP KINASE KINASE KINASE SSK2-RELATED-RELATED"/>
    <property type="match status" value="1"/>
</dbReference>
<feature type="region of interest" description="Disordered" evidence="10">
    <location>
        <begin position="678"/>
        <end position="746"/>
    </location>
</feature>
<dbReference type="EC" id="2.7.11.24" evidence="2"/>
<evidence type="ECO:0000256" key="5">
    <source>
        <dbReference type="ARBA" id="ARBA00022777"/>
    </source>
</evidence>
<feature type="domain" description="SAM" evidence="12">
    <location>
        <begin position="59"/>
        <end position="122"/>
    </location>
</feature>
<dbReference type="InterPro" id="IPR029458">
    <property type="entry name" value="Ras-bd_By2"/>
</dbReference>
<dbReference type="InterPro" id="IPR017441">
    <property type="entry name" value="Protein_kinase_ATP_BS"/>
</dbReference>
<dbReference type="GO" id="GO:0004707">
    <property type="term" value="F:MAP kinase activity"/>
    <property type="evidence" value="ECO:0007669"/>
    <property type="project" value="UniProtKB-EC"/>
</dbReference>
<evidence type="ECO:0000256" key="6">
    <source>
        <dbReference type="ARBA" id="ARBA00022840"/>
    </source>
</evidence>
<dbReference type="InterPro" id="IPR013761">
    <property type="entry name" value="SAM/pointed_sf"/>
</dbReference>
<feature type="domain" description="Ras-associating" evidence="13">
    <location>
        <begin position="246"/>
        <end position="333"/>
    </location>
</feature>
<dbReference type="Gene3D" id="1.10.510.10">
    <property type="entry name" value="Transferase(Phosphotransferase) domain 1"/>
    <property type="match status" value="1"/>
</dbReference>
<comment type="similarity">
    <text evidence="1">Belongs to the protein kinase superfamily. STE Ser/Thr protein kinase family. MAP kinase kinase kinase subfamily.</text>
</comment>
<evidence type="ECO:0000313" key="14">
    <source>
        <dbReference type="EMBL" id="CEJ94456.1"/>
    </source>
</evidence>
<dbReference type="Pfam" id="PF07647">
    <property type="entry name" value="SAM_2"/>
    <property type="match status" value="1"/>
</dbReference>
<keyword evidence="4 9" id="KW-0547">Nucleotide-binding</keyword>